<dbReference type="Pfam" id="PF24764">
    <property type="entry name" value="rva_4"/>
    <property type="match status" value="1"/>
</dbReference>
<feature type="transmembrane region" description="Helical" evidence="1">
    <location>
        <begin position="13"/>
        <end position="33"/>
    </location>
</feature>
<dbReference type="AlphaFoldDB" id="D8RR15"/>
<name>D8RR15_SELML</name>
<dbReference type="PANTHER" id="PTHR46791:SF5">
    <property type="entry name" value="CLR5 DOMAIN-CONTAINING PROTEIN-RELATED"/>
    <property type="match status" value="1"/>
</dbReference>
<evidence type="ECO:0000313" key="4">
    <source>
        <dbReference type="Proteomes" id="UP000001514"/>
    </source>
</evidence>
<reference evidence="3 4" key="1">
    <citation type="journal article" date="2011" name="Science">
        <title>The Selaginella genome identifies genetic changes associated with the evolution of vascular plants.</title>
        <authorList>
            <person name="Banks J.A."/>
            <person name="Nishiyama T."/>
            <person name="Hasebe M."/>
            <person name="Bowman J.L."/>
            <person name="Gribskov M."/>
            <person name="dePamphilis C."/>
            <person name="Albert V.A."/>
            <person name="Aono N."/>
            <person name="Aoyama T."/>
            <person name="Ambrose B.A."/>
            <person name="Ashton N.W."/>
            <person name="Axtell M.J."/>
            <person name="Barker E."/>
            <person name="Barker M.S."/>
            <person name="Bennetzen J.L."/>
            <person name="Bonawitz N.D."/>
            <person name="Chapple C."/>
            <person name="Cheng C."/>
            <person name="Correa L.G."/>
            <person name="Dacre M."/>
            <person name="DeBarry J."/>
            <person name="Dreyer I."/>
            <person name="Elias M."/>
            <person name="Engstrom E.M."/>
            <person name="Estelle M."/>
            <person name="Feng L."/>
            <person name="Finet C."/>
            <person name="Floyd S.K."/>
            <person name="Frommer W.B."/>
            <person name="Fujita T."/>
            <person name="Gramzow L."/>
            <person name="Gutensohn M."/>
            <person name="Harholt J."/>
            <person name="Hattori M."/>
            <person name="Heyl A."/>
            <person name="Hirai T."/>
            <person name="Hiwatashi Y."/>
            <person name="Ishikawa M."/>
            <person name="Iwata M."/>
            <person name="Karol K.G."/>
            <person name="Koehler B."/>
            <person name="Kolukisaoglu U."/>
            <person name="Kubo M."/>
            <person name="Kurata T."/>
            <person name="Lalonde S."/>
            <person name="Li K."/>
            <person name="Li Y."/>
            <person name="Litt A."/>
            <person name="Lyons E."/>
            <person name="Manning G."/>
            <person name="Maruyama T."/>
            <person name="Michael T.P."/>
            <person name="Mikami K."/>
            <person name="Miyazaki S."/>
            <person name="Morinaga S."/>
            <person name="Murata T."/>
            <person name="Mueller-Roeber B."/>
            <person name="Nelson D.R."/>
            <person name="Obara M."/>
            <person name="Oguri Y."/>
            <person name="Olmstead R.G."/>
            <person name="Onodera N."/>
            <person name="Petersen B.L."/>
            <person name="Pils B."/>
            <person name="Prigge M."/>
            <person name="Rensing S.A."/>
            <person name="Riano-Pachon D.M."/>
            <person name="Roberts A.W."/>
            <person name="Sato Y."/>
            <person name="Scheller H.V."/>
            <person name="Schulz B."/>
            <person name="Schulz C."/>
            <person name="Shakirov E.V."/>
            <person name="Shibagaki N."/>
            <person name="Shinohara N."/>
            <person name="Shippen D.E."/>
            <person name="Soerensen I."/>
            <person name="Sotooka R."/>
            <person name="Sugimoto N."/>
            <person name="Sugita M."/>
            <person name="Sumikawa N."/>
            <person name="Tanurdzic M."/>
            <person name="Theissen G."/>
            <person name="Ulvskov P."/>
            <person name="Wakazuki S."/>
            <person name="Weng J.K."/>
            <person name="Willats W.W."/>
            <person name="Wipf D."/>
            <person name="Wolf P.G."/>
            <person name="Yang L."/>
            <person name="Zimmer A.D."/>
            <person name="Zhu Q."/>
            <person name="Mitros T."/>
            <person name="Hellsten U."/>
            <person name="Loque D."/>
            <person name="Otillar R."/>
            <person name="Salamov A."/>
            <person name="Schmutz J."/>
            <person name="Shapiro H."/>
            <person name="Lindquist E."/>
            <person name="Lucas S."/>
            <person name="Rokhsar D."/>
            <person name="Grigoriev I.V."/>
        </authorList>
    </citation>
    <scope>NUCLEOTIDE SEQUENCE [LARGE SCALE GENOMIC DNA]</scope>
</reference>
<dbReference type="KEGG" id="smo:SELMODRAFT_413916"/>
<feature type="domain" description="Integrase core" evidence="2">
    <location>
        <begin position="137"/>
        <end position="197"/>
    </location>
</feature>
<protein>
    <recommendedName>
        <fullName evidence="2">Integrase core domain-containing protein</fullName>
    </recommendedName>
</protein>
<dbReference type="Gramene" id="EFJ25166">
    <property type="protein sequence ID" value="EFJ25166"/>
    <property type="gene ID" value="SELMODRAFT_413916"/>
</dbReference>
<keyword evidence="1" id="KW-0812">Transmembrane</keyword>
<dbReference type="InParanoid" id="D8RR15"/>
<keyword evidence="1" id="KW-0472">Membrane</keyword>
<evidence type="ECO:0000256" key="1">
    <source>
        <dbReference type="SAM" id="Phobius"/>
    </source>
</evidence>
<dbReference type="Proteomes" id="UP000001514">
    <property type="component" value="Unassembled WGS sequence"/>
</dbReference>
<dbReference type="PANTHER" id="PTHR46791">
    <property type="entry name" value="EXPRESSED PROTEIN"/>
    <property type="match status" value="1"/>
</dbReference>
<gene>
    <name evidence="3" type="ORF">SELMODRAFT_413916</name>
</gene>
<dbReference type="InterPro" id="IPR058913">
    <property type="entry name" value="Integrase_dom_put"/>
</dbReference>
<proteinExistence type="predicted"/>
<accession>D8RR15</accession>
<dbReference type="HOGENOM" id="CLU_089793_0_0_1"/>
<evidence type="ECO:0000313" key="3">
    <source>
        <dbReference type="EMBL" id="EFJ25166.1"/>
    </source>
</evidence>
<sequence length="299" mass="34195">MGIHQVIGEWFEMFLWVVLEVALIYYLIVLYGLSSLLEDVEEDEVDGLPSNFSDSNCGSSMDSDNDALPKAFYNFLQSRGFGSPAAFGTWMHMKILETKTTIYLACYLRISKPTLYKYMQLVDLNWRGVYYRVPPEETVRRFGRPKHIRSDNAPEHNEVERDMIRCWGPAARSFIRGISTCNQRIEHLWRELFERVVWIMPSVGGKDIENLPGPFLFNVEGATLSEALGTVRNQAFLMHREGLNLDKQYLLHLDLTMECAMADVAGVDLPLYIESALPTATPVKRQALEKLYLAILGEN</sequence>
<keyword evidence="4" id="KW-1185">Reference proteome</keyword>
<dbReference type="EMBL" id="GL377587">
    <property type="protein sequence ID" value="EFJ25166.1"/>
    <property type="molecule type" value="Genomic_DNA"/>
</dbReference>
<evidence type="ECO:0000259" key="2">
    <source>
        <dbReference type="Pfam" id="PF24764"/>
    </source>
</evidence>
<organism evidence="4">
    <name type="scientific">Selaginella moellendorffii</name>
    <name type="common">Spikemoss</name>
    <dbReference type="NCBI Taxonomy" id="88036"/>
    <lineage>
        <taxon>Eukaryota</taxon>
        <taxon>Viridiplantae</taxon>
        <taxon>Streptophyta</taxon>
        <taxon>Embryophyta</taxon>
        <taxon>Tracheophyta</taxon>
        <taxon>Lycopodiopsida</taxon>
        <taxon>Selaginellales</taxon>
        <taxon>Selaginellaceae</taxon>
        <taxon>Selaginella</taxon>
    </lineage>
</organism>
<keyword evidence="1" id="KW-1133">Transmembrane helix</keyword>